<feature type="domain" description="BON" evidence="2">
    <location>
        <begin position="50"/>
        <end position="119"/>
    </location>
</feature>
<dbReference type="PROSITE" id="PS51257">
    <property type="entry name" value="PROKAR_LIPOPROTEIN"/>
    <property type="match status" value="1"/>
</dbReference>
<reference evidence="4" key="1">
    <citation type="journal article" date="2019" name="Int. J. Syst. Evol. Microbiol.">
        <title>The Global Catalogue of Microorganisms (GCM) 10K type strain sequencing project: providing services to taxonomists for standard genome sequencing and annotation.</title>
        <authorList>
            <consortium name="The Broad Institute Genomics Platform"/>
            <consortium name="The Broad Institute Genome Sequencing Center for Infectious Disease"/>
            <person name="Wu L."/>
            <person name="Ma J."/>
        </authorList>
    </citation>
    <scope>NUCLEOTIDE SEQUENCE [LARGE SCALE GENOMIC DNA]</scope>
    <source>
        <strain evidence="4">CCUG 38813</strain>
    </source>
</reference>
<proteinExistence type="predicted"/>
<dbReference type="Pfam" id="PF04972">
    <property type="entry name" value="BON"/>
    <property type="match status" value="2"/>
</dbReference>
<dbReference type="SMART" id="SM00749">
    <property type="entry name" value="BON"/>
    <property type="match status" value="2"/>
</dbReference>
<dbReference type="PANTHER" id="PTHR34606:SF4">
    <property type="entry name" value="OUTER MEMBRANE LIPOPROTEIN DOLP"/>
    <property type="match status" value="1"/>
</dbReference>
<dbReference type="PROSITE" id="PS50914">
    <property type="entry name" value="BON"/>
    <property type="match status" value="2"/>
</dbReference>
<keyword evidence="4" id="KW-1185">Reference proteome</keyword>
<gene>
    <name evidence="3" type="ORF">ACFPOU_06325</name>
</gene>
<dbReference type="InterPro" id="IPR007055">
    <property type="entry name" value="BON_dom"/>
</dbReference>
<evidence type="ECO:0000313" key="3">
    <source>
        <dbReference type="EMBL" id="MFC5510734.1"/>
    </source>
</evidence>
<evidence type="ECO:0000259" key="2">
    <source>
        <dbReference type="PROSITE" id="PS50914"/>
    </source>
</evidence>
<organism evidence="3 4">
    <name type="scientific">Massilia jejuensis</name>
    <dbReference type="NCBI Taxonomy" id="648894"/>
    <lineage>
        <taxon>Bacteria</taxon>
        <taxon>Pseudomonadati</taxon>
        <taxon>Pseudomonadota</taxon>
        <taxon>Betaproteobacteria</taxon>
        <taxon>Burkholderiales</taxon>
        <taxon>Oxalobacteraceae</taxon>
        <taxon>Telluria group</taxon>
        <taxon>Massilia</taxon>
    </lineage>
</organism>
<dbReference type="Gene3D" id="3.40.1520.20">
    <property type="match status" value="1"/>
</dbReference>
<dbReference type="RefSeq" id="WP_379718305.1">
    <property type="nucleotide sequence ID" value="NZ_JBHSMS010000023.1"/>
</dbReference>
<protein>
    <submittedName>
        <fullName evidence="3">BON domain-containing protein</fullName>
    </submittedName>
</protein>
<dbReference type="EMBL" id="JBHSMS010000023">
    <property type="protein sequence ID" value="MFC5510734.1"/>
    <property type="molecule type" value="Genomic_DNA"/>
</dbReference>
<evidence type="ECO:0000313" key="4">
    <source>
        <dbReference type="Proteomes" id="UP001596031"/>
    </source>
</evidence>
<comment type="caution">
    <text evidence="3">The sequence shown here is derived from an EMBL/GenBank/DDBJ whole genome shotgun (WGS) entry which is preliminary data.</text>
</comment>
<sequence length="211" mass="22490">MNKPGLNRPLAKAALCVALLAALQGCVPLVIGGAAMSAAATMDRRTLGAQTEDKSITVKAEVQVPKLVGSAGHVNIASYNRKVLLTGEVRDEAMKSAVEREVRRIENVADVINELVIAGPSSYTSRSSDAIITGNVKGSLIEMKTISATSFKVVTERGTVYLMGRVTQREGDLAANIAKSVSGVQRVVKIFEYLTEEELRTQFPKTSSVAL</sequence>
<dbReference type="InterPro" id="IPR014004">
    <property type="entry name" value="Transpt-assoc_nodulatn_dom_bac"/>
</dbReference>
<name>A0ABW0PDL7_9BURK</name>
<keyword evidence="1" id="KW-0732">Signal</keyword>
<accession>A0ABW0PDL7</accession>
<evidence type="ECO:0000256" key="1">
    <source>
        <dbReference type="ARBA" id="ARBA00022729"/>
    </source>
</evidence>
<dbReference type="PANTHER" id="PTHR34606">
    <property type="entry name" value="BON DOMAIN-CONTAINING PROTEIN"/>
    <property type="match status" value="1"/>
</dbReference>
<feature type="domain" description="BON" evidence="2">
    <location>
        <begin position="128"/>
        <end position="198"/>
    </location>
</feature>
<dbReference type="InterPro" id="IPR051686">
    <property type="entry name" value="Lipoprotein_DolP"/>
</dbReference>
<dbReference type="Proteomes" id="UP001596031">
    <property type="component" value="Unassembled WGS sequence"/>
</dbReference>